<feature type="domain" description="AB hydrolase-1" evidence="5">
    <location>
        <begin position="111"/>
        <end position="289"/>
    </location>
</feature>
<evidence type="ECO:0000313" key="8">
    <source>
        <dbReference type="Proteomes" id="UP000234206"/>
    </source>
</evidence>
<dbReference type="InterPro" id="IPR051601">
    <property type="entry name" value="Serine_prot/Carboxylest_S33"/>
</dbReference>
<reference evidence="7 8" key="1">
    <citation type="submission" date="2017-12" db="EMBL/GenBank/DDBJ databases">
        <title>Phylogenetic diversity of female urinary microbiome.</title>
        <authorList>
            <person name="Thomas-White K."/>
            <person name="Wolfe A.J."/>
        </authorList>
    </citation>
    <scope>NUCLEOTIDE SEQUENCE [LARGE SCALE GENOMIC DNA]</scope>
    <source>
        <strain evidence="7 8">UMB1298</strain>
    </source>
</reference>
<accession>A0A2I1PC13</accession>
<comment type="similarity">
    <text evidence="1">Belongs to the peptidase S33 family.</text>
</comment>
<protein>
    <submittedName>
        <fullName evidence="7">Proteinase</fullName>
    </submittedName>
</protein>
<comment type="caution">
    <text evidence="7">The sequence shown here is derived from an EMBL/GenBank/DDBJ whole genome shotgun (WGS) entry which is preliminary data.</text>
</comment>
<evidence type="ECO:0000256" key="3">
    <source>
        <dbReference type="ARBA" id="ARBA00022801"/>
    </source>
</evidence>
<evidence type="ECO:0000313" key="7">
    <source>
        <dbReference type="EMBL" id="PKZ42173.1"/>
    </source>
</evidence>
<organism evidence="7 8">
    <name type="scientific">Kytococcus schroeteri</name>
    <dbReference type="NCBI Taxonomy" id="138300"/>
    <lineage>
        <taxon>Bacteria</taxon>
        <taxon>Bacillati</taxon>
        <taxon>Actinomycetota</taxon>
        <taxon>Actinomycetes</taxon>
        <taxon>Micrococcales</taxon>
        <taxon>Kytococcaceae</taxon>
        <taxon>Kytococcus</taxon>
    </lineage>
</organism>
<dbReference type="PANTHER" id="PTHR43248:SF29">
    <property type="entry name" value="TRIPEPTIDYL AMINOPEPTIDASE"/>
    <property type="match status" value="1"/>
</dbReference>
<evidence type="ECO:0000256" key="2">
    <source>
        <dbReference type="ARBA" id="ARBA00022729"/>
    </source>
</evidence>
<dbReference type="PANTHER" id="PTHR43248">
    <property type="entry name" value="2-SUCCINYL-6-HYDROXY-2,4-CYCLOHEXADIENE-1-CARBOXYLATE SYNTHASE"/>
    <property type="match status" value="1"/>
</dbReference>
<feature type="region of interest" description="Disordered" evidence="4">
    <location>
        <begin position="31"/>
        <end position="52"/>
    </location>
</feature>
<gene>
    <name evidence="7" type="ORF">CYJ76_03775</name>
</gene>
<dbReference type="Gene3D" id="3.40.50.1820">
    <property type="entry name" value="alpha/beta hydrolase"/>
    <property type="match status" value="2"/>
</dbReference>
<dbReference type="Pfam" id="PF00561">
    <property type="entry name" value="Abhydrolase_1"/>
    <property type="match status" value="1"/>
</dbReference>
<dbReference type="PROSITE" id="PS51257">
    <property type="entry name" value="PROKAR_LIPOPROTEIN"/>
    <property type="match status" value="1"/>
</dbReference>
<dbReference type="RefSeq" id="WP_101849283.1">
    <property type="nucleotide sequence ID" value="NZ_PKIZ01000005.1"/>
</dbReference>
<evidence type="ECO:0000259" key="5">
    <source>
        <dbReference type="Pfam" id="PF00561"/>
    </source>
</evidence>
<dbReference type="Pfam" id="PF08386">
    <property type="entry name" value="Abhydrolase_4"/>
    <property type="match status" value="1"/>
</dbReference>
<sequence length="521" mass="55637">MTTRTPRHRASRARALLAGAAVLGLGLTGCTPDGGPLPEDLRSPGAEESLPAPPAELSRFYEQQLEWERCDGGECAELEVPVDYDRPDGETMQLALFRVRAGDDEHRIGSLVLNPGGPGASGVDYAQAADQVVGPKVRRVYDVVGFDPRGVARSEAVDCVDDPGLDALLGLDTSPDDAAEKREATRVQKAFAQGCREKLGHRLGSITTSNAARDMDVLRAALGDARLNYLGLSYGTQLGATYAQEFPRRVGAFVLDGMLPTDLDATQIAIGQAKGFETATGAFLDWCVQERSRCPLGGTREEATAGLRELLRRIDEEPPPVGSDPRVTELTVGWATYGLAAAMYDEGSWESLAQALEAAQRGDGQRLLELANGYADRTADGEYASNLMEAFTVYSCNDRAEDTTGRTEAQVRAAFRREAPLWGDFLMGEGSACEGWPVKPAQPFDAVAQGSGPILVVGTTRDPATPLAWAQRAAKDFENGHLLTLDGDGHTAYRRGSQCVDSAVEGYLLTGAVPEGDAARC</sequence>
<name>A0A2I1PC13_9MICO</name>
<dbReference type="OrthoDB" id="3252468at2"/>
<evidence type="ECO:0000259" key="6">
    <source>
        <dbReference type="Pfam" id="PF08386"/>
    </source>
</evidence>
<keyword evidence="2" id="KW-0732">Signal</keyword>
<keyword evidence="8" id="KW-1185">Reference proteome</keyword>
<feature type="domain" description="Peptidase S33 tripeptidyl aminopeptidase-like C-terminal" evidence="6">
    <location>
        <begin position="420"/>
        <end position="518"/>
    </location>
</feature>
<dbReference type="GO" id="GO:0016787">
    <property type="term" value="F:hydrolase activity"/>
    <property type="evidence" value="ECO:0007669"/>
    <property type="project" value="UniProtKB-KW"/>
</dbReference>
<dbReference type="SUPFAM" id="SSF53474">
    <property type="entry name" value="alpha/beta-Hydrolases"/>
    <property type="match status" value="1"/>
</dbReference>
<dbReference type="InterPro" id="IPR000073">
    <property type="entry name" value="AB_hydrolase_1"/>
</dbReference>
<dbReference type="Proteomes" id="UP000234206">
    <property type="component" value="Unassembled WGS sequence"/>
</dbReference>
<keyword evidence="3" id="KW-0378">Hydrolase</keyword>
<dbReference type="InterPro" id="IPR013595">
    <property type="entry name" value="Pept_S33_TAP-like_C"/>
</dbReference>
<dbReference type="AlphaFoldDB" id="A0A2I1PC13"/>
<dbReference type="InterPro" id="IPR029058">
    <property type="entry name" value="AB_hydrolase_fold"/>
</dbReference>
<evidence type="ECO:0000256" key="1">
    <source>
        <dbReference type="ARBA" id="ARBA00010088"/>
    </source>
</evidence>
<evidence type="ECO:0000256" key="4">
    <source>
        <dbReference type="SAM" id="MobiDB-lite"/>
    </source>
</evidence>
<proteinExistence type="inferred from homology"/>
<dbReference type="EMBL" id="PKIZ01000005">
    <property type="protein sequence ID" value="PKZ42173.1"/>
    <property type="molecule type" value="Genomic_DNA"/>
</dbReference>